<dbReference type="PANTHER" id="PTHR10612">
    <property type="entry name" value="APOLIPOPROTEIN D"/>
    <property type="match status" value="1"/>
</dbReference>
<evidence type="ECO:0000313" key="2">
    <source>
        <dbReference type="EMBL" id="CAD9186039.1"/>
    </source>
</evidence>
<dbReference type="Gene3D" id="2.40.128.20">
    <property type="match status" value="1"/>
</dbReference>
<dbReference type="GO" id="GO:0005737">
    <property type="term" value="C:cytoplasm"/>
    <property type="evidence" value="ECO:0007669"/>
    <property type="project" value="TreeGrafter"/>
</dbReference>
<dbReference type="SUPFAM" id="SSF50814">
    <property type="entry name" value="Lipocalins"/>
    <property type="match status" value="1"/>
</dbReference>
<keyword evidence="1" id="KW-0732">Signal</keyword>
<dbReference type="PANTHER" id="PTHR10612:SF34">
    <property type="entry name" value="APOLIPOPROTEIN D"/>
    <property type="match status" value="1"/>
</dbReference>
<dbReference type="EMBL" id="HBGE01105347">
    <property type="protein sequence ID" value="CAD9186039.1"/>
    <property type="molecule type" value="Transcribed_RNA"/>
</dbReference>
<protein>
    <recommendedName>
        <fullName evidence="3">Lipocalin/cytosolic fatty-acid binding domain-containing protein</fullName>
    </recommendedName>
</protein>
<dbReference type="GO" id="GO:0000302">
    <property type="term" value="P:response to reactive oxygen species"/>
    <property type="evidence" value="ECO:0007669"/>
    <property type="project" value="TreeGrafter"/>
</dbReference>
<gene>
    <name evidence="2" type="ORF">ACAT0790_LOCUS62813</name>
</gene>
<dbReference type="InterPro" id="IPR012674">
    <property type="entry name" value="Calycin"/>
</dbReference>
<accession>A0A7S1S8R0</accession>
<feature type="chain" id="PRO_5031051186" description="Lipocalin/cytosolic fatty-acid binding domain-containing protein" evidence="1">
    <location>
        <begin position="21"/>
        <end position="242"/>
    </location>
</feature>
<evidence type="ECO:0000256" key="1">
    <source>
        <dbReference type="SAM" id="SignalP"/>
    </source>
</evidence>
<dbReference type="GO" id="GO:0006629">
    <property type="term" value="P:lipid metabolic process"/>
    <property type="evidence" value="ECO:0007669"/>
    <property type="project" value="TreeGrafter"/>
</dbReference>
<organism evidence="2">
    <name type="scientific">Alexandrium catenella</name>
    <name type="common">Red tide dinoflagellate</name>
    <name type="synonym">Gonyaulax catenella</name>
    <dbReference type="NCBI Taxonomy" id="2925"/>
    <lineage>
        <taxon>Eukaryota</taxon>
        <taxon>Sar</taxon>
        <taxon>Alveolata</taxon>
        <taxon>Dinophyceae</taxon>
        <taxon>Gonyaulacales</taxon>
        <taxon>Pyrocystaceae</taxon>
        <taxon>Alexandrium</taxon>
    </lineage>
</organism>
<sequence>MVRLLGLLSLATAGPRLLAAQESDGAAVAHLSAAFLGAPVDTAASVEECPEVTTQPNFDLDSFISKRWYAQQQMPTLYLPASQNYCVYAEYRRLERPSFFGFTIQVHNYAQDFKGGAHDSGTIICARSDDPQDPAKLLVGPWFLPAIRGITAGPYWVVAHDEAEGYALVAGGQPTIRGPGGCRTGSGLNNAGLWIFTREQRRNEALVQKVRGIARGKGFDLSVLNDVDQNLCSGGESEAIRV</sequence>
<dbReference type="AlphaFoldDB" id="A0A7S1S8R0"/>
<proteinExistence type="predicted"/>
<name>A0A7S1S8R0_ALECA</name>
<reference evidence="2" key="1">
    <citation type="submission" date="2021-01" db="EMBL/GenBank/DDBJ databases">
        <authorList>
            <person name="Corre E."/>
            <person name="Pelletier E."/>
            <person name="Niang G."/>
            <person name="Scheremetjew M."/>
            <person name="Finn R."/>
            <person name="Kale V."/>
            <person name="Holt S."/>
            <person name="Cochrane G."/>
            <person name="Meng A."/>
            <person name="Brown T."/>
            <person name="Cohen L."/>
        </authorList>
    </citation>
    <scope>NUCLEOTIDE SEQUENCE</scope>
    <source>
        <strain evidence="2">OF101</strain>
    </source>
</reference>
<feature type="signal peptide" evidence="1">
    <location>
        <begin position="1"/>
        <end position="20"/>
    </location>
</feature>
<evidence type="ECO:0008006" key="3">
    <source>
        <dbReference type="Google" id="ProtNLM"/>
    </source>
</evidence>